<keyword evidence="4" id="KW-0677">Repeat</keyword>
<evidence type="ECO:0000259" key="12">
    <source>
        <dbReference type="PROSITE" id="PS51115"/>
    </source>
</evidence>
<dbReference type="CDD" id="cd00055">
    <property type="entry name" value="EGF_Lam"/>
    <property type="match status" value="9"/>
</dbReference>
<dbReference type="PROSITE" id="PS51117">
    <property type="entry name" value="LAMININ_NTER"/>
    <property type="match status" value="1"/>
</dbReference>
<reference evidence="14" key="1">
    <citation type="submission" date="2022-01" db="EMBL/GenBank/DDBJ databases">
        <authorList>
            <person name="King R."/>
        </authorList>
    </citation>
    <scope>NUCLEOTIDE SEQUENCE</scope>
</reference>
<dbReference type="SUPFAM" id="SSF57196">
    <property type="entry name" value="EGF/Laminin"/>
    <property type="match status" value="9"/>
</dbReference>
<dbReference type="FunFam" id="2.10.25.10:FF:000090">
    <property type="entry name" value="laminin subunit alpha"/>
    <property type="match status" value="1"/>
</dbReference>
<dbReference type="FunFam" id="2.10.25.10:FF:000067">
    <property type="entry name" value="Laminin subunit gamma 1"/>
    <property type="match status" value="1"/>
</dbReference>
<feature type="disulfide bond" evidence="8">
    <location>
        <begin position="960"/>
        <end position="969"/>
    </location>
</feature>
<evidence type="ECO:0000256" key="1">
    <source>
        <dbReference type="ARBA" id="ARBA00004613"/>
    </source>
</evidence>
<reference evidence="14" key="2">
    <citation type="submission" date="2022-10" db="EMBL/GenBank/DDBJ databases">
        <authorList>
            <consortium name="ENA_rothamsted_submissions"/>
            <consortium name="culmorum"/>
            <person name="King R."/>
        </authorList>
    </citation>
    <scope>NUCLEOTIDE SEQUENCE</scope>
</reference>
<feature type="disulfide bond" evidence="8">
    <location>
        <begin position="854"/>
        <end position="863"/>
    </location>
</feature>
<keyword evidence="15" id="KW-1185">Reference proteome</keyword>
<dbReference type="InterPro" id="IPR000034">
    <property type="entry name" value="Laminin_IV"/>
</dbReference>
<evidence type="ECO:0000256" key="10">
    <source>
        <dbReference type="SAM" id="SignalP"/>
    </source>
</evidence>
<feature type="domain" description="Laminin EGF-like" evidence="11">
    <location>
        <begin position="987"/>
        <end position="1032"/>
    </location>
</feature>
<feature type="domain" description="Laminin EGF-like" evidence="11">
    <location>
        <begin position="885"/>
        <end position="938"/>
    </location>
</feature>
<dbReference type="PROSITE" id="PS50027">
    <property type="entry name" value="EGF_LAM_2"/>
    <property type="match status" value="7"/>
</dbReference>
<dbReference type="InterPro" id="IPR056863">
    <property type="entry name" value="LMN_ATRN_NET-like_EGF"/>
</dbReference>
<comment type="caution">
    <text evidence="8">Lacks conserved residue(s) required for the propagation of feature annotation.</text>
</comment>
<dbReference type="Pfam" id="PF24973">
    <property type="entry name" value="EGF_LMN_ATRN"/>
    <property type="match status" value="1"/>
</dbReference>
<organism evidence="14 15">
    <name type="scientific">Phaedon cochleariae</name>
    <name type="common">Mustard beetle</name>
    <dbReference type="NCBI Taxonomy" id="80249"/>
    <lineage>
        <taxon>Eukaryota</taxon>
        <taxon>Metazoa</taxon>
        <taxon>Ecdysozoa</taxon>
        <taxon>Arthropoda</taxon>
        <taxon>Hexapoda</taxon>
        <taxon>Insecta</taxon>
        <taxon>Pterygota</taxon>
        <taxon>Neoptera</taxon>
        <taxon>Endopterygota</taxon>
        <taxon>Coleoptera</taxon>
        <taxon>Polyphaga</taxon>
        <taxon>Cucujiformia</taxon>
        <taxon>Chrysomeloidea</taxon>
        <taxon>Chrysomelidae</taxon>
        <taxon>Chrysomelinae</taxon>
        <taxon>Chrysomelini</taxon>
        <taxon>Phaedon</taxon>
    </lineage>
</organism>
<dbReference type="Pfam" id="PF00055">
    <property type="entry name" value="Laminin_N"/>
    <property type="match status" value="1"/>
</dbReference>
<evidence type="ECO:0008006" key="16">
    <source>
        <dbReference type="Google" id="ProtNLM"/>
    </source>
</evidence>
<evidence type="ECO:0000256" key="9">
    <source>
        <dbReference type="SAM" id="Coils"/>
    </source>
</evidence>
<feature type="signal peptide" evidence="10">
    <location>
        <begin position="1"/>
        <end position="22"/>
    </location>
</feature>
<gene>
    <name evidence="14" type="ORF">PHAECO_LOCUS11798</name>
</gene>
<dbReference type="Gene3D" id="2.60.120.260">
    <property type="entry name" value="Galactose-binding domain-like"/>
    <property type="match status" value="1"/>
</dbReference>
<dbReference type="Pfam" id="PF00053">
    <property type="entry name" value="EGF_laminin"/>
    <property type="match status" value="9"/>
</dbReference>
<dbReference type="FunFam" id="2.10.25.10:FF:000051">
    <property type="entry name" value="Laminin subunit alpha 4"/>
    <property type="match status" value="1"/>
</dbReference>
<dbReference type="GO" id="GO:0009888">
    <property type="term" value="P:tissue development"/>
    <property type="evidence" value="ECO:0007669"/>
    <property type="project" value="TreeGrafter"/>
</dbReference>
<dbReference type="SMART" id="SM00281">
    <property type="entry name" value="LamB"/>
    <property type="match status" value="1"/>
</dbReference>
<accession>A0A9P0GV30</accession>
<keyword evidence="6" id="KW-0325">Glycoprotein</keyword>
<evidence type="ECO:0000256" key="6">
    <source>
        <dbReference type="ARBA" id="ARBA00023180"/>
    </source>
</evidence>
<dbReference type="Pfam" id="PF11839">
    <property type="entry name" value="Alanine_zipper"/>
    <property type="match status" value="1"/>
</dbReference>
<feature type="disulfide bond" evidence="8">
    <location>
        <begin position="941"/>
        <end position="958"/>
    </location>
</feature>
<dbReference type="Gene3D" id="2.10.25.10">
    <property type="entry name" value="Laminin"/>
    <property type="match status" value="9"/>
</dbReference>
<dbReference type="PROSITE" id="PS01248">
    <property type="entry name" value="EGF_LAM_1"/>
    <property type="match status" value="5"/>
</dbReference>
<feature type="disulfide bond" evidence="8">
    <location>
        <begin position="911"/>
        <end position="920"/>
    </location>
</feature>
<dbReference type="InterPro" id="IPR000742">
    <property type="entry name" value="EGF"/>
</dbReference>
<dbReference type="OrthoDB" id="6760532at2759"/>
<keyword evidence="5 8" id="KW-1015">Disulfide bond</keyword>
<feature type="domain" description="Laminin EGF-like" evidence="11">
    <location>
        <begin position="939"/>
        <end position="986"/>
    </location>
</feature>
<feature type="disulfide bond" evidence="8">
    <location>
        <begin position="939"/>
        <end position="951"/>
    </location>
</feature>
<evidence type="ECO:0000256" key="7">
    <source>
        <dbReference type="ARBA" id="ARBA00023292"/>
    </source>
</evidence>
<evidence type="ECO:0000256" key="8">
    <source>
        <dbReference type="PROSITE-ProRule" id="PRU00460"/>
    </source>
</evidence>
<keyword evidence="2" id="KW-0964">Secreted</keyword>
<dbReference type="GO" id="GO:0009887">
    <property type="term" value="P:animal organ morphogenesis"/>
    <property type="evidence" value="ECO:0007669"/>
    <property type="project" value="TreeGrafter"/>
</dbReference>
<feature type="disulfide bond" evidence="8">
    <location>
        <begin position="417"/>
        <end position="426"/>
    </location>
</feature>
<dbReference type="GO" id="GO:0005604">
    <property type="term" value="C:basement membrane"/>
    <property type="evidence" value="ECO:0007669"/>
    <property type="project" value="TreeGrafter"/>
</dbReference>
<dbReference type="FunFam" id="2.10.25.10:FF:000166">
    <property type="entry name" value="laminin subunit gamma-1"/>
    <property type="match status" value="1"/>
</dbReference>
<name>A0A9P0GV30_PHACE</name>
<dbReference type="FunFam" id="2.60.120.260:FF:000018">
    <property type="entry name" value="Laminin subunit gamma 1"/>
    <property type="match status" value="1"/>
</dbReference>
<feature type="domain" description="Laminin EGF-like" evidence="11">
    <location>
        <begin position="830"/>
        <end position="884"/>
    </location>
</feature>
<dbReference type="InterPro" id="IPR002049">
    <property type="entry name" value="LE_dom"/>
</dbReference>
<feature type="domain" description="Laminin N-terminal" evidence="13">
    <location>
        <begin position="46"/>
        <end position="281"/>
    </location>
</feature>
<protein>
    <recommendedName>
        <fullName evidence="16">Laminin subunit gamma-1</fullName>
    </recommendedName>
</protein>
<dbReference type="PROSITE" id="PS51115">
    <property type="entry name" value="LAMININ_IVA"/>
    <property type="match status" value="1"/>
</dbReference>
<dbReference type="FunFam" id="2.10.25.10:FF:000580">
    <property type="entry name" value="Wing blister, isoform B"/>
    <property type="match status" value="1"/>
</dbReference>
<keyword evidence="7 8" id="KW-0424">Laminin EGF-like domain</keyword>
<dbReference type="FunFam" id="2.10.25.10:FF:000242">
    <property type="entry name" value="Laminin subunit alpha 1"/>
    <property type="match status" value="1"/>
</dbReference>
<evidence type="ECO:0000259" key="11">
    <source>
        <dbReference type="PROSITE" id="PS50027"/>
    </source>
</evidence>
<proteinExistence type="predicted"/>
<dbReference type="InterPro" id="IPR021793">
    <property type="entry name" value="Oprl"/>
</dbReference>
<evidence type="ECO:0000313" key="15">
    <source>
        <dbReference type="Proteomes" id="UP001153737"/>
    </source>
</evidence>
<feature type="domain" description="Laminin EGF-like" evidence="11">
    <location>
        <begin position="444"/>
        <end position="496"/>
    </location>
</feature>
<dbReference type="PRINTS" id="PR00011">
    <property type="entry name" value="EGFLAMININ"/>
</dbReference>
<feature type="disulfide bond" evidence="8">
    <location>
        <begin position="1007"/>
        <end position="1016"/>
    </location>
</feature>
<evidence type="ECO:0000256" key="4">
    <source>
        <dbReference type="ARBA" id="ARBA00022737"/>
    </source>
</evidence>
<dbReference type="SMART" id="SM00180">
    <property type="entry name" value="EGF_Lam"/>
    <property type="match status" value="10"/>
</dbReference>
<evidence type="ECO:0000256" key="5">
    <source>
        <dbReference type="ARBA" id="ARBA00023157"/>
    </source>
</evidence>
<evidence type="ECO:0000313" key="14">
    <source>
        <dbReference type="EMBL" id="CAH1179504.1"/>
    </source>
</evidence>
<dbReference type="PANTHER" id="PTHR10574">
    <property type="entry name" value="NETRIN/LAMININ-RELATED"/>
    <property type="match status" value="1"/>
</dbReference>
<keyword evidence="3 10" id="KW-0732">Signal</keyword>
<keyword evidence="9" id="KW-0175">Coiled coil</keyword>
<feature type="disulfide bond" evidence="8">
    <location>
        <begin position="397"/>
        <end position="409"/>
    </location>
</feature>
<dbReference type="PANTHER" id="PTHR10574:SF435">
    <property type="entry name" value="LAMININ SUBUNIT GAMMA-1"/>
    <property type="match status" value="1"/>
</dbReference>
<dbReference type="InterPro" id="IPR050440">
    <property type="entry name" value="Laminin/Netrin_ECM"/>
</dbReference>
<feature type="coiled-coil region" evidence="9">
    <location>
        <begin position="1546"/>
        <end position="1603"/>
    </location>
</feature>
<dbReference type="InterPro" id="IPR008211">
    <property type="entry name" value="Laminin_N"/>
</dbReference>
<feature type="disulfide bond" evidence="8">
    <location>
        <begin position="987"/>
        <end position="999"/>
    </location>
</feature>
<evidence type="ECO:0000259" key="13">
    <source>
        <dbReference type="PROSITE" id="PS51117"/>
    </source>
</evidence>
<dbReference type="Proteomes" id="UP001153737">
    <property type="component" value="Chromosome 8"/>
</dbReference>
<dbReference type="GO" id="GO:0007411">
    <property type="term" value="P:axon guidance"/>
    <property type="evidence" value="ECO:0007669"/>
    <property type="project" value="TreeGrafter"/>
</dbReference>
<dbReference type="SMART" id="SM00136">
    <property type="entry name" value="LamNT"/>
    <property type="match status" value="1"/>
</dbReference>
<feature type="disulfide bond" evidence="8">
    <location>
        <begin position="467"/>
        <end position="476"/>
    </location>
</feature>
<dbReference type="FunFam" id="2.10.25.10:FF:000105">
    <property type="entry name" value="laminin subunit gamma-1"/>
    <property type="match status" value="2"/>
</dbReference>
<feature type="domain" description="Laminin EGF-like" evidence="11">
    <location>
        <begin position="727"/>
        <end position="775"/>
    </location>
</feature>
<dbReference type="SMART" id="SM00181">
    <property type="entry name" value="EGF"/>
    <property type="match status" value="4"/>
</dbReference>
<dbReference type="GO" id="GO:0005576">
    <property type="term" value="C:extracellular region"/>
    <property type="evidence" value="ECO:0007669"/>
    <property type="project" value="UniProtKB-SubCell"/>
</dbReference>
<evidence type="ECO:0000256" key="3">
    <source>
        <dbReference type="ARBA" id="ARBA00022729"/>
    </source>
</evidence>
<feature type="domain" description="Laminin IV type A" evidence="12">
    <location>
        <begin position="523"/>
        <end position="692"/>
    </location>
</feature>
<feature type="chain" id="PRO_5040469464" description="Laminin subunit gamma-1" evidence="10">
    <location>
        <begin position="23"/>
        <end position="1619"/>
    </location>
</feature>
<feature type="disulfide bond" evidence="8">
    <location>
        <begin position="745"/>
        <end position="754"/>
    </location>
</feature>
<feature type="domain" description="Laminin EGF-like" evidence="11">
    <location>
        <begin position="397"/>
        <end position="443"/>
    </location>
</feature>
<dbReference type="Pfam" id="PF00052">
    <property type="entry name" value="Laminin_B"/>
    <property type="match status" value="1"/>
</dbReference>
<dbReference type="EMBL" id="OU896714">
    <property type="protein sequence ID" value="CAH1179504.1"/>
    <property type="molecule type" value="Genomic_DNA"/>
</dbReference>
<comment type="subcellular location">
    <subcellularLocation>
        <location evidence="1">Secreted</location>
    </subcellularLocation>
</comment>
<sequence length="1619" mass="180917">MFLGLRMSEWWWLLCVIQWRFGQVVSVSSTPAIGMKGTRCYDDFNRPQRCIPEFENAAFNVEMEATNTCGEKGVMEYCVQTGITGVRKYCEVCRPNQHHAHFMTDFHNEDHPTWWQSETMLEGIQWPNQVNLTLKLGKSFDVTYVRIWFWSPRPESFYISKRSTENGPWIPYQYYSATCRDTYGLPDMTHTFRGEETTALCTSEYADISPLREGNVAFGTLEGRPSAYNFDGSPELQDWVTATEIMITLDRLNTFGDEVFGDHRVLKSYFYAIADVAVGARCKCNGHASECVATFGSDGAKRRVCKCEHNTAGADCGECLPFYNDAPWGRATATNSHECKQCNCNGYSSRCYFDEQLYEQTGHGGHCLDCSANRDGPNCERCRDHFYSREDGYCTACDCHPVGSIHLQCNSKGACQCKPGVTGSKCDRCETNFFDFSPYGCRSCGCLEGGSLNNVAGCDPYSGKCYCKENVEGKQCRECKPGYFNLDSDNKFGCTPCFCYGHSSNCHSAPGFSKYLVESSFSRSDERWTAEDEHGRPVDLKYDSFTQSVGVRSSGNRIVYFVAPPRFLGDQMFSYNQLLEFTLRIGDNRAVPTPADIVLEGGELTVTNTIFSQQNKVPSLQNQKFSYRLHENPDYGWQPRLSARAFFSILSNLTAIKIKGIYSVQGEGFLDEVKLETASRGVAGKPAHWIESCDCPTGYVGQFCESCGPGFRHSPALGGSFASCIPCDCNNHASICESDSGKCICQHNTVGENCELCARGFYGNALGGTDTDCRSCDCPNGGACVQIDEDTVMCTECPTGYAGPKCDSCSDGYFGDPRGQFGSPTACQQCVCNRNIDPNAIGNCNTTTGECLRCIHNTGGTSCDVCLPGYYGDALVLPRGDCRKCACYAPGTQEDATGELTCDQATGSCRCRHHVVGRNCDKCEDGYFDLLSGKGCQMCNCDIIGSINKTCDVLTGQCYCRPGIAGVRCDHCESHKFGFSINGCADCECDPTGSKDLQCDASGQCPCLDNVEGKQCSRCKENKFDRQKGCIDCPDCYSLVQNEAKNHNEKLIKLGVILDDIESQPTVIPEEEFPNELKKVQEEVNEFYSEVLFNTADTGIIQQVRDIEDKRKEVSKMISRVDENLFLIDENNILVGINIERGDNIMDEVDEKILDIENDITHRGLETLQRALKQAALVGQHSEQMTLIAQEARDIADSLDYKADDIMISSKKTKNESMVAYEVAKNTVYQQSIIGDYIRKLKNDVMSTEMKLSKSNDWIKEVGEKTVLVKKNALALLSEIENLHIPEINMPELIERSILLRQEMFILSNRTNNLFQDSNDIRNEIDKQTELGKGLLKNAESQQEIVNDLRNDLVFCESQANGAINLWDEIFNGAVTNYKLLKEFDTQTEKNKKEAAHALTTLDDIETIIENISKKSSVAKIILDEAKKNSDLAFDKAKQANELAKNASLKAERTKSEAEILFKNTTALGEEAGLMYDRVQNTEGELKNLMGKFRSNTSLINDAKEKVGRAGKDTDSATRKVSDLLRDVEGIMFELQHSPTIEESDVDRLEEEIRIAEERMKETKLEERLLDLQTEHKLREELIGRYKMQIAVLQEEVDNIEDIIDNLPEGCFRRVELEP</sequence>
<evidence type="ECO:0000256" key="2">
    <source>
        <dbReference type="ARBA" id="ARBA00022525"/>
    </source>
</evidence>